<evidence type="ECO:0000313" key="2">
    <source>
        <dbReference type="Proteomes" id="UP000019586"/>
    </source>
</evidence>
<dbReference type="InterPro" id="IPR021831">
    <property type="entry name" value="ParD-like"/>
</dbReference>
<protein>
    <recommendedName>
        <fullName evidence="3">ParD-like antitoxin of type II toxin-antitoxin system</fullName>
    </recommendedName>
</protein>
<dbReference type="KEGG" id="kps:KPNJ2_02786"/>
<evidence type="ECO:0000313" key="1">
    <source>
        <dbReference type="EMBL" id="AHM79566.1"/>
    </source>
</evidence>
<organism evidence="1 2">
    <name type="scientific">Klebsiella pneumoniae 30684/NJST258_2</name>
    <dbReference type="NCBI Taxonomy" id="1420013"/>
    <lineage>
        <taxon>Bacteria</taxon>
        <taxon>Pseudomonadati</taxon>
        <taxon>Pseudomonadota</taxon>
        <taxon>Gammaproteobacteria</taxon>
        <taxon>Enterobacterales</taxon>
        <taxon>Enterobacteriaceae</taxon>
        <taxon>Klebsiella/Raoultella group</taxon>
        <taxon>Klebsiella</taxon>
        <taxon>Klebsiella pneumoniae complex</taxon>
    </lineage>
</organism>
<dbReference type="EMBL" id="CP006918">
    <property type="protein sequence ID" value="AHM79566.1"/>
    <property type="molecule type" value="Genomic_DNA"/>
</dbReference>
<gene>
    <name evidence="1" type="ORF">KPNJ2_02786</name>
</gene>
<dbReference type="Pfam" id="PF11903">
    <property type="entry name" value="ParD_like"/>
    <property type="match status" value="1"/>
</dbReference>
<dbReference type="PATRIC" id="fig|1420013.3.peg.2622"/>
<dbReference type="AlphaFoldDB" id="W8VGS5"/>
<dbReference type="HOGENOM" id="CLU_2117760_0_0_6"/>
<name>W8VGS5_KLEPN</name>
<dbReference type="Proteomes" id="UP000019586">
    <property type="component" value="Chromosome"/>
</dbReference>
<sequence length="105" mass="11928">MFAPSLAIHATKCQGHPALDCIRCIYESLRYISMGIVKISDLLHDDIRDASKAMSRSVNAQAEYWIRLGMMSELYPELNHQQIKLLMLKSGSDRLLEVINAINNH</sequence>
<evidence type="ECO:0008006" key="3">
    <source>
        <dbReference type="Google" id="ProtNLM"/>
    </source>
</evidence>
<reference evidence="1 2" key="1">
    <citation type="journal article" date="2014" name="Proc. Natl. Acad. Sci. U.S.A.">
        <title>Molecular dissection of the evolution of carbapenem-resistant multilocus sequence type 258 Klebsiella pneumoniae.</title>
        <authorList>
            <person name="Deleo F.R."/>
            <person name="Chen L."/>
            <person name="Porcella S.F."/>
            <person name="Martens C.A."/>
            <person name="Kobayashi S.D."/>
            <person name="Porter A.R."/>
            <person name="Chavda K.D."/>
            <person name="Jacobs M.R."/>
            <person name="Mathema B."/>
            <person name="Olsen R.J."/>
            <person name="Bonomo R.A."/>
            <person name="Musser J.M."/>
            <person name="Kreiswirth B.N."/>
        </authorList>
    </citation>
    <scope>NUCLEOTIDE SEQUENCE [LARGE SCALE GENOMIC DNA]</scope>
    <source>
        <strain evidence="1">30684/NJST258_2</strain>
    </source>
</reference>
<accession>W8VGS5</accession>
<proteinExistence type="predicted"/>